<keyword evidence="1" id="KW-0472">Membrane</keyword>
<feature type="transmembrane region" description="Helical" evidence="1">
    <location>
        <begin position="110"/>
        <end position="127"/>
    </location>
</feature>
<evidence type="ECO:0000313" key="2">
    <source>
        <dbReference type="EMBL" id="SFZ79574.1"/>
    </source>
</evidence>
<dbReference type="Proteomes" id="UP000186513">
    <property type="component" value="Unassembled WGS sequence"/>
</dbReference>
<dbReference type="EMBL" id="FPKR01000023">
    <property type="protein sequence ID" value="SFZ79574.1"/>
    <property type="molecule type" value="Genomic_DNA"/>
</dbReference>
<reference evidence="2 3" key="1">
    <citation type="submission" date="2016-11" db="EMBL/GenBank/DDBJ databases">
        <authorList>
            <person name="Jaros S."/>
            <person name="Januszkiewicz K."/>
            <person name="Wedrychowicz H."/>
        </authorList>
    </citation>
    <scope>NUCLEOTIDE SEQUENCE [LARGE SCALE GENOMIC DNA]</scope>
    <source>
        <strain evidence="2 3">DSM 18899</strain>
    </source>
</reference>
<keyword evidence="1" id="KW-0812">Transmembrane</keyword>
<proteinExistence type="predicted"/>
<feature type="transmembrane region" description="Helical" evidence="1">
    <location>
        <begin position="139"/>
        <end position="156"/>
    </location>
</feature>
<accession>A0A1K2HS50</accession>
<protein>
    <submittedName>
        <fullName evidence="2">Uncharacterized protein</fullName>
    </submittedName>
</protein>
<evidence type="ECO:0000313" key="3">
    <source>
        <dbReference type="Proteomes" id="UP000186513"/>
    </source>
</evidence>
<keyword evidence="1" id="KW-1133">Transmembrane helix</keyword>
<name>A0A1K2HS50_9NEIS</name>
<organism evidence="2 3">
    <name type="scientific">Chitinimonas taiwanensis DSM 18899</name>
    <dbReference type="NCBI Taxonomy" id="1121279"/>
    <lineage>
        <taxon>Bacteria</taxon>
        <taxon>Pseudomonadati</taxon>
        <taxon>Pseudomonadota</taxon>
        <taxon>Betaproteobacteria</taxon>
        <taxon>Neisseriales</taxon>
        <taxon>Chitinibacteraceae</taxon>
        <taxon>Chitinimonas</taxon>
    </lineage>
</organism>
<feature type="transmembrane region" description="Helical" evidence="1">
    <location>
        <begin position="39"/>
        <end position="63"/>
    </location>
</feature>
<dbReference type="AlphaFoldDB" id="A0A1K2HS50"/>
<feature type="transmembrane region" description="Helical" evidence="1">
    <location>
        <begin position="7"/>
        <end position="24"/>
    </location>
</feature>
<gene>
    <name evidence="2" type="ORF">SAMN02745887_03763</name>
</gene>
<evidence type="ECO:0000256" key="1">
    <source>
        <dbReference type="SAM" id="Phobius"/>
    </source>
</evidence>
<keyword evidence="3" id="KW-1185">Reference proteome</keyword>
<sequence length="157" mass="17781">MATLRLFSVFGFAFMGWFSIKWVTEHKSTIVEISRDNVLIVFGPLLLGIFDILFGTPFMDILARPMREIATLLHFDLPLDTNPIAIGSITSLAVLGFFGFYYLLTWIVTAPVFLISVFVVLLPIRFARLLAAIDRTSTFLWLTLFVMLGISVWLSQL</sequence>